<keyword evidence="2" id="KW-1185">Reference proteome</keyword>
<dbReference type="EMBL" id="PDUG01000003">
    <property type="protein sequence ID" value="PIC42210.1"/>
    <property type="molecule type" value="Genomic_DNA"/>
</dbReference>
<evidence type="ECO:0000313" key="1">
    <source>
        <dbReference type="EMBL" id="PIC42210.1"/>
    </source>
</evidence>
<sequence>MNIRPEMREKWGTKGPEANESTLYCLQICVAVFAAAGKKSARVLRIDPALSRFVSVFVFAGQLYLRHQNV</sequence>
<protein>
    <submittedName>
        <fullName evidence="1">Uncharacterized protein</fullName>
    </submittedName>
</protein>
<organism evidence="1 2">
    <name type="scientific">Caenorhabditis nigoni</name>
    <dbReference type="NCBI Taxonomy" id="1611254"/>
    <lineage>
        <taxon>Eukaryota</taxon>
        <taxon>Metazoa</taxon>
        <taxon>Ecdysozoa</taxon>
        <taxon>Nematoda</taxon>
        <taxon>Chromadorea</taxon>
        <taxon>Rhabditida</taxon>
        <taxon>Rhabditina</taxon>
        <taxon>Rhabditomorpha</taxon>
        <taxon>Rhabditoidea</taxon>
        <taxon>Rhabditidae</taxon>
        <taxon>Peloderinae</taxon>
        <taxon>Caenorhabditis</taxon>
    </lineage>
</organism>
<proteinExistence type="predicted"/>
<dbReference type="AlphaFoldDB" id="A0A2G5URT0"/>
<dbReference type="Proteomes" id="UP000230233">
    <property type="component" value="Chromosome III"/>
</dbReference>
<name>A0A2G5URT0_9PELO</name>
<evidence type="ECO:0000313" key="2">
    <source>
        <dbReference type="Proteomes" id="UP000230233"/>
    </source>
</evidence>
<comment type="caution">
    <text evidence="1">The sequence shown here is derived from an EMBL/GenBank/DDBJ whole genome shotgun (WGS) entry which is preliminary data.</text>
</comment>
<accession>A0A2G5URT0</accession>
<reference evidence="2" key="1">
    <citation type="submission" date="2017-10" db="EMBL/GenBank/DDBJ databases">
        <title>Rapid genome shrinkage in a self-fertile nematode reveals novel sperm competition proteins.</title>
        <authorList>
            <person name="Yin D."/>
            <person name="Schwarz E.M."/>
            <person name="Thomas C.G."/>
            <person name="Felde R.L."/>
            <person name="Korf I.F."/>
            <person name="Cutter A.D."/>
            <person name="Schartner C.M."/>
            <person name="Ralston E.J."/>
            <person name="Meyer B.J."/>
            <person name="Haag E.S."/>
        </authorList>
    </citation>
    <scope>NUCLEOTIDE SEQUENCE [LARGE SCALE GENOMIC DNA]</scope>
    <source>
        <strain evidence="2">JU1422</strain>
    </source>
</reference>
<gene>
    <name evidence="1" type="primary">Cnig_chr_III.g9363</name>
    <name evidence="1" type="ORF">B9Z55_009363</name>
</gene>